<keyword evidence="12" id="KW-1185">Reference proteome</keyword>
<evidence type="ECO:0000256" key="3">
    <source>
        <dbReference type="ARBA" id="ARBA00016507"/>
    </source>
</evidence>
<evidence type="ECO:0000259" key="10">
    <source>
        <dbReference type="Pfam" id="PF02108"/>
    </source>
</evidence>
<dbReference type="GO" id="GO:0044781">
    <property type="term" value="P:bacterial-type flagellum organization"/>
    <property type="evidence" value="ECO:0007669"/>
    <property type="project" value="UniProtKB-KW"/>
</dbReference>
<comment type="function">
    <text evidence="1">Needed for flagellar regrowth and assembly.</text>
</comment>
<dbReference type="EMBL" id="CP051685">
    <property type="protein sequence ID" value="QJD99486.1"/>
    <property type="molecule type" value="Genomic_DNA"/>
</dbReference>
<evidence type="ECO:0000313" key="12">
    <source>
        <dbReference type="Proteomes" id="UP000502415"/>
    </source>
</evidence>
<evidence type="ECO:0000313" key="11">
    <source>
        <dbReference type="EMBL" id="QJD99486.1"/>
    </source>
</evidence>
<keyword evidence="8" id="KW-0175">Coiled coil</keyword>
<comment type="similarity">
    <text evidence="2">Belongs to the FliH family.</text>
</comment>
<evidence type="ECO:0000256" key="5">
    <source>
        <dbReference type="ARBA" id="ARBA00022795"/>
    </source>
</evidence>
<protein>
    <recommendedName>
        <fullName evidence="3">Flagellar assembly protein FliH</fullName>
    </recommendedName>
</protein>
<evidence type="ECO:0000256" key="2">
    <source>
        <dbReference type="ARBA" id="ARBA00006602"/>
    </source>
</evidence>
<keyword evidence="6" id="KW-0653">Protein transport</keyword>
<reference evidence="11 12" key="1">
    <citation type="submission" date="2020-04" db="EMBL/GenBank/DDBJ databases">
        <title>Genome sequencing of novel species.</title>
        <authorList>
            <person name="Heo J."/>
            <person name="Kim S.-J."/>
            <person name="Kim J.-S."/>
            <person name="Hong S.-B."/>
            <person name="Kwon S.-W."/>
        </authorList>
    </citation>
    <scope>NUCLEOTIDE SEQUENCE [LARGE SCALE GENOMIC DNA]</scope>
    <source>
        <strain evidence="11 12">GN2-R2</strain>
    </source>
</reference>
<evidence type="ECO:0000256" key="9">
    <source>
        <dbReference type="SAM" id="MobiDB-lite"/>
    </source>
</evidence>
<dbReference type="RefSeq" id="WP_169434381.1">
    <property type="nucleotide sequence ID" value="NZ_CP051685.1"/>
</dbReference>
<dbReference type="PANTHER" id="PTHR34982:SF1">
    <property type="entry name" value="FLAGELLAR ASSEMBLY PROTEIN FLIH"/>
    <property type="match status" value="1"/>
</dbReference>
<sequence>MGEVIFKPEISGAPRQLARPGAPSARDMLQEPSAEQRLRDENTALRIALQDVQNDLDAARSAAAADLARVREAVAREQAASHAQAARAGLDEGRRQGLAEGRRAADEAAAARLAEIDKLMRSLADARRRVLAEAEAMVVESIFAGVCRVIGAHALDPRVLRASIAAARAAYGTADGVSVGIHPADHRLLGETAAPEWLARAGLVADEGVGRGGCIVRGPEGELDARLETQAGLLQAALLAAHGGGEERADA</sequence>
<keyword evidence="4" id="KW-0813">Transport</keyword>
<organism evidence="11 12">
    <name type="scientific">Massilia forsythiae</name>
    <dbReference type="NCBI Taxonomy" id="2728020"/>
    <lineage>
        <taxon>Bacteria</taxon>
        <taxon>Pseudomonadati</taxon>
        <taxon>Pseudomonadota</taxon>
        <taxon>Betaproteobacteria</taxon>
        <taxon>Burkholderiales</taxon>
        <taxon>Oxalobacteraceae</taxon>
        <taxon>Telluria group</taxon>
        <taxon>Massilia</taxon>
    </lineage>
</organism>
<accession>A0A7Z2ZSZ7</accession>
<dbReference type="Pfam" id="PF02108">
    <property type="entry name" value="FliH"/>
    <property type="match status" value="1"/>
</dbReference>
<evidence type="ECO:0000256" key="7">
    <source>
        <dbReference type="ARBA" id="ARBA00023225"/>
    </source>
</evidence>
<dbReference type="Proteomes" id="UP000502415">
    <property type="component" value="Chromosome"/>
</dbReference>
<keyword evidence="5" id="KW-1005">Bacterial flagellum biogenesis</keyword>
<dbReference type="AlphaFoldDB" id="A0A7Z2ZSZ7"/>
<evidence type="ECO:0000256" key="6">
    <source>
        <dbReference type="ARBA" id="ARBA00022927"/>
    </source>
</evidence>
<evidence type="ECO:0000256" key="4">
    <source>
        <dbReference type="ARBA" id="ARBA00022448"/>
    </source>
</evidence>
<dbReference type="GO" id="GO:0015031">
    <property type="term" value="P:protein transport"/>
    <property type="evidence" value="ECO:0007669"/>
    <property type="project" value="UniProtKB-KW"/>
</dbReference>
<gene>
    <name evidence="11" type="ORF">HH212_05165</name>
</gene>
<feature type="domain" description="Flagellar assembly protein FliH/Type III secretion system HrpE" evidence="10">
    <location>
        <begin position="113"/>
        <end position="230"/>
    </location>
</feature>
<dbReference type="InterPro" id="IPR051472">
    <property type="entry name" value="T3SS_Stator/FliH"/>
</dbReference>
<dbReference type="KEGG" id="mfy:HH212_05165"/>
<proteinExistence type="inferred from homology"/>
<name>A0A7Z2ZSZ7_9BURK</name>
<dbReference type="GO" id="GO:0005829">
    <property type="term" value="C:cytosol"/>
    <property type="evidence" value="ECO:0007669"/>
    <property type="project" value="TreeGrafter"/>
</dbReference>
<keyword evidence="7" id="KW-1006">Bacterial flagellum protein export</keyword>
<evidence type="ECO:0000256" key="8">
    <source>
        <dbReference type="SAM" id="Coils"/>
    </source>
</evidence>
<feature type="region of interest" description="Disordered" evidence="9">
    <location>
        <begin position="1"/>
        <end position="34"/>
    </location>
</feature>
<evidence type="ECO:0000256" key="1">
    <source>
        <dbReference type="ARBA" id="ARBA00003041"/>
    </source>
</evidence>
<dbReference type="PANTHER" id="PTHR34982">
    <property type="entry name" value="YOP PROTEINS TRANSLOCATION PROTEIN L"/>
    <property type="match status" value="1"/>
</dbReference>
<feature type="coiled-coil region" evidence="8">
    <location>
        <begin position="35"/>
        <end position="62"/>
    </location>
</feature>
<dbReference type="InterPro" id="IPR018035">
    <property type="entry name" value="Flagellar_FliH/T3SS_HrpE"/>
</dbReference>